<dbReference type="AlphaFoldDB" id="A0A7K1LPR6"/>
<dbReference type="InterPro" id="IPR000182">
    <property type="entry name" value="GNAT_dom"/>
</dbReference>
<dbReference type="CDD" id="cd04301">
    <property type="entry name" value="NAT_SF"/>
    <property type="match status" value="1"/>
</dbReference>
<evidence type="ECO:0000256" key="1">
    <source>
        <dbReference type="ARBA" id="ARBA00022679"/>
    </source>
</evidence>
<dbReference type="PANTHER" id="PTHR43877:SF2">
    <property type="entry name" value="AMINOALKYLPHOSPHONATE N-ACETYLTRANSFERASE-RELATED"/>
    <property type="match status" value="1"/>
</dbReference>
<reference evidence="4 5" key="1">
    <citation type="submission" date="2019-07" db="EMBL/GenBank/DDBJ databases">
        <title>Gramella aestuarii sp. nov., isolated from a tidal flat, and emended description of Gramella echinicola.</title>
        <authorList>
            <person name="Liu L."/>
        </authorList>
    </citation>
    <scope>NUCLEOTIDE SEQUENCE [LARGE SCALE GENOMIC DNA]</scope>
    <source>
        <strain evidence="4 5">BS12</strain>
    </source>
</reference>
<evidence type="ECO:0000259" key="3">
    <source>
        <dbReference type="PROSITE" id="PS51186"/>
    </source>
</evidence>
<dbReference type="OrthoDB" id="9803233at2"/>
<dbReference type="InterPro" id="IPR050832">
    <property type="entry name" value="Bact_Acetyltransf"/>
</dbReference>
<dbReference type="RefSeq" id="WP_156276284.1">
    <property type="nucleotide sequence ID" value="NZ_BAABGI010000003.1"/>
</dbReference>
<proteinExistence type="predicted"/>
<dbReference type="PROSITE" id="PS51186">
    <property type="entry name" value="GNAT"/>
    <property type="match status" value="1"/>
</dbReference>
<dbReference type="PANTHER" id="PTHR43877">
    <property type="entry name" value="AMINOALKYLPHOSPHONATE N-ACETYLTRANSFERASE-RELATED-RELATED"/>
    <property type="match status" value="1"/>
</dbReference>
<sequence length="151" mass="17890">MYELKRTNSEDPDFIDLVKELDRYLAVCDGDEHDFYDQFNKLDTIKKVVVLYENDKPVGCGAIKEYRKNIAEVKRMYVLPDHRNKGYASKILEQLEEWALESGYDKCILETGLRQTEAIDFYYKNNYRLIPNYAPYEGMENSRCFEKNLKA</sequence>
<feature type="domain" description="N-acetyltransferase" evidence="3">
    <location>
        <begin position="1"/>
        <end position="150"/>
    </location>
</feature>
<organism evidence="4 5">
    <name type="scientific">Christiangramia aestuarii</name>
    <dbReference type="NCBI Taxonomy" id="1028746"/>
    <lineage>
        <taxon>Bacteria</taxon>
        <taxon>Pseudomonadati</taxon>
        <taxon>Bacteroidota</taxon>
        <taxon>Flavobacteriia</taxon>
        <taxon>Flavobacteriales</taxon>
        <taxon>Flavobacteriaceae</taxon>
        <taxon>Christiangramia</taxon>
    </lineage>
</organism>
<dbReference type="SUPFAM" id="SSF55729">
    <property type="entry name" value="Acyl-CoA N-acyltransferases (Nat)"/>
    <property type="match status" value="1"/>
</dbReference>
<evidence type="ECO:0000313" key="4">
    <source>
        <dbReference type="EMBL" id="MUP42792.1"/>
    </source>
</evidence>
<dbReference type="GO" id="GO:0016747">
    <property type="term" value="F:acyltransferase activity, transferring groups other than amino-acyl groups"/>
    <property type="evidence" value="ECO:0007669"/>
    <property type="project" value="InterPro"/>
</dbReference>
<keyword evidence="2" id="KW-0012">Acyltransferase</keyword>
<accession>A0A7K1LPR6</accession>
<dbReference type="EMBL" id="VJVW01000003">
    <property type="protein sequence ID" value="MUP42792.1"/>
    <property type="molecule type" value="Genomic_DNA"/>
</dbReference>
<keyword evidence="5" id="KW-1185">Reference proteome</keyword>
<dbReference type="Gene3D" id="3.40.630.30">
    <property type="match status" value="1"/>
</dbReference>
<comment type="caution">
    <text evidence="4">The sequence shown here is derived from an EMBL/GenBank/DDBJ whole genome shotgun (WGS) entry which is preliminary data.</text>
</comment>
<dbReference type="Pfam" id="PF00583">
    <property type="entry name" value="Acetyltransf_1"/>
    <property type="match status" value="1"/>
</dbReference>
<protein>
    <submittedName>
        <fullName evidence="4">GNAT family N-acetyltransferase</fullName>
    </submittedName>
</protein>
<name>A0A7K1LPR6_9FLAO</name>
<evidence type="ECO:0000313" key="5">
    <source>
        <dbReference type="Proteomes" id="UP000460416"/>
    </source>
</evidence>
<dbReference type="Proteomes" id="UP000460416">
    <property type="component" value="Unassembled WGS sequence"/>
</dbReference>
<dbReference type="InterPro" id="IPR016181">
    <property type="entry name" value="Acyl_CoA_acyltransferase"/>
</dbReference>
<evidence type="ECO:0000256" key="2">
    <source>
        <dbReference type="ARBA" id="ARBA00023315"/>
    </source>
</evidence>
<keyword evidence="1 4" id="KW-0808">Transferase</keyword>
<gene>
    <name evidence="4" type="ORF">FLP08_09410</name>
</gene>